<accession>A0AAN7WGT1</accession>
<feature type="compositionally biased region" description="Polar residues" evidence="1">
    <location>
        <begin position="40"/>
        <end position="50"/>
    </location>
</feature>
<dbReference type="AlphaFoldDB" id="A0AAN7WGT1"/>
<name>A0AAN7WGT1_9PEZI</name>
<feature type="compositionally biased region" description="Polar residues" evidence="1">
    <location>
        <begin position="20"/>
        <end position="31"/>
    </location>
</feature>
<dbReference type="Proteomes" id="UP001310594">
    <property type="component" value="Unassembled WGS sequence"/>
</dbReference>
<comment type="caution">
    <text evidence="3">The sequence shown here is derived from an EMBL/GenBank/DDBJ whole genome shotgun (WGS) entry which is preliminary data.</text>
</comment>
<keyword evidence="2" id="KW-0472">Membrane</keyword>
<reference evidence="3" key="1">
    <citation type="submission" date="2023-08" db="EMBL/GenBank/DDBJ databases">
        <title>Black Yeasts Isolated from many extreme environments.</title>
        <authorList>
            <person name="Coleine C."/>
            <person name="Stajich J.E."/>
            <person name="Selbmann L."/>
        </authorList>
    </citation>
    <scope>NUCLEOTIDE SEQUENCE</scope>
    <source>
        <strain evidence="3">CCFEE 5810</strain>
    </source>
</reference>
<evidence type="ECO:0000313" key="4">
    <source>
        <dbReference type="Proteomes" id="UP001310594"/>
    </source>
</evidence>
<feature type="region of interest" description="Disordered" evidence="1">
    <location>
        <begin position="1"/>
        <end position="87"/>
    </location>
</feature>
<evidence type="ECO:0000313" key="3">
    <source>
        <dbReference type="EMBL" id="KAK5706077.1"/>
    </source>
</evidence>
<keyword evidence="2" id="KW-1133">Transmembrane helix</keyword>
<keyword evidence="2" id="KW-0812">Transmembrane</keyword>
<evidence type="ECO:0000256" key="2">
    <source>
        <dbReference type="SAM" id="Phobius"/>
    </source>
</evidence>
<sequence length="163" mass="17804">MAYRDHTLHPGGEVPGPHGSPNTHSAINETEPSFPPPAYLNTSASANNESLPMYEQSPLFPAYNFGEKQHPQASDGDIEAQQQPPEPIVAHDEARRAQGASKANRVERRVQRQGPSCCWWAKMLLPVAFLLGLYLTIFLTERSSAIATKKLEDSLAQATAKVG</sequence>
<evidence type="ECO:0000256" key="1">
    <source>
        <dbReference type="SAM" id="MobiDB-lite"/>
    </source>
</evidence>
<dbReference type="EMBL" id="JAVRQU010000002">
    <property type="protein sequence ID" value="KAK5706077.1"/>
    <property type="molecule type" value="Genomic_DNA"/>
</dbReference>
<gene>
    <name evidence="3" type="ORF">LTR97_001063</name>
</gene>
<protein>
    <submittedName>
        <fullName evidence="3">Uncharacterized protein</fullName>
    </submittedName>
</protein>
<organism evidence="3 4">
    <name type="scientific">Elasticomyces elasticus</name>
    <dbReference type="NCBI Taxonomy" id="574655"/>
    <lineage>
        <taxon>Eukaryota</taxon>
        <taxon>Fungi</taxon>
        <taxon>Dikarya</taxon>
        <taxon>Ascomycota</taxon>
        <taxon>Pezizomycotina</taxon>
        <taxon>Dothideomycetes</taxon>
        <taxon>Dothideomycetidae</taxon>
        <taxon>Mycosphaerellales</taxon>
        <taxon>Teratosphaeriaceae</taxon>
        <taxon>Elasticomyces</taxon>
    </lineage>
</organism>
<feature type="transmembrane region" description="Helical" evidence="2">
    <location>
        <begin position="119"/>
        <end position="140"/>
    </location>
</feature>
<proteinExistence type="predicted"/>